<reference evidence="3" key="2">
    <citation type="submission" date="2014-03" db="EMBL/GenBank/DDBJ databases">
        <authorList>
            <person name="Genoscope - CEA"/>
        </authorList>
    </citation>
    <scope>NUCLEOTIDE SEQUENCE</scope>
</reference>
<feature type="compositionally biased region" description="Basic residues" evidence="1">
    <location>
        <begin position="1"/>
        <end position="14"/>
    </location>
</feature>
<protein>
    <recommendedName>
        <fullName evidence="2">Pop1 N-terminal domain-containing protein</fullName>
    </recommendedName>
</protein>
<dbReference type="GO" id="GO:0001682">
    <property type="term" value="P:tRNA 5'-leader removal"/>
    <property type="evidence" value="ECO:0007669"/>
    <property type="project" value="InterPro"/>
</dbReference>
<dbReference type="PANTHER" id="PTHR22731:SF3">
    <property type="entry name" value="RIBONUCLEASES P_MRP PROTEIN SUBUNIT POP1"/>
    <property type="match status" value="1"/>
</dbReference>
<proteinExistence type="predicted"/>
<dbReference type="PANTHER" id="PTHR22731">
    <property type="entry name" value="RIBONUCLEASES P/MRP PROTEIN SUBUNIT POP1"/>
    <property type="match status" value="1"/>
</dbReference>
<dbReference type="AlphaFoldDB" id="A0A060YXI0"/>
<feature type="compositionally biased region" description="Basic and acidic residues" evidence="1">
    <location>
        <begin position="32"/>
        <end position="45"/>
    </location>
</feature>
<evidence type="ECO:0000256" key="1">
    <source>
        <dbReference type="SAM" id="MobiDB-lite"/>
    </source>
</evidence>
<accession>A0A060YXI0</accession>
<dbReference type="EMBL" id="FR924904">
    <property type="protein sequence ID" value="CDQ96272.1"/>
    <property type="molecule type" value="Genomic_DNA"/>
</dbReference>
<reference evidence="3" key="1">
    <citation type="journal article" date="2014" name="Nat. Commun.">
        <title>The rainbow trout genome provides novel insights into evolution after whole-genome duplication in vertebrates.</title>
        <authorList>
            <person name="Berthelot C."/>
            <person name="Brunet F."/>
            <person name="Chalopin D."/>
            <person name="Juanchich A."/>
            <person name="Bernard M."/>
            <person name="Noel B."/>
            <person name="Bento P."/>
            <person name="Da Silva C."/>
            <person name="Labadie K."/>
            <person name="Alberti A."/>
            <person name="Aury J.M."/>
            <person name="Louis A."/>
            <person name="Dehais P."/>
            <person name="Bardou P."/>
            <person name="Montfort J."/>
            <person name="Klopp C."/>
            <person name="Cabau C."/>
            <person name="Gaspin C."/>
            <person name="Thorgaard G.H."/>
            <person name="Boussaha M."/>
            <person name="Quillet E."/>
            <person name="Guyomard R."/>
            <person name="Galiana D."/>
            <person name="Bobe J."/>
            <person name="Volff J.N."/>
            <person name="Genet C."/>
            <person name="Wincker P."/>
            <person name="Jaillon O."/>
            <person name="Roest Crollius H."/>
            <person name="Guiguen Y."/>
        </authorList>
    </citation>
    <scope>NUCLEOTIDE SEQUENCE [LARGE SCALE GENOMIC DNA]</scope>
</reference>
<dbReference type="InterPro" id="IPR009723">
    <property type="entry name" value="Pop1_N"/>
</dbReference>
<feature type="compositionally biased region" description="Polar residues" evidence="1">
    <location>
        <begin position="15"/>
        <end position="30"/>
    </location>
</feature>
<feature type="region of interest" description="Disordered" evidence="1">
    <location>
        <begin position="1"/>
        <end position="79"/>
    </location>
</feature>
<evidence type="ECO:0000259" key="2">
    <source>
        <dbReference type="Pfam" id="PF06978"/>
    </source>
</evidence>
<dbReference type="Pfam" id="PF06978">
    <property type="entry name" value="POP1_N"/>
    <property type="match status" value="1"/>
</dbReference>
<name>A0A060YXI0_ONCMY</name>
<dbReference type="Proteomes" id="UP000193380">
    <property type="component" value="Unassembled WGS sequence"/>
</dbReference>
<dbReference type="InterPro" id="IPR039182">
    <property type="entry name" value="Pop1"/>
</dbReference>
<evidence type="ECO:0000313" key="3">
    <source>
        <dbReference type="EMBL" id="CDQ96272.1"/>
    </source>
</evidence>
<dbReference type="GO" id="GO:0000172">
    <property type="term" value="C:ribonuclease MRP complex"/>
    <property type="evidence" value="ECO:0007669"/>
    <property type="project" value="InterPro"/>
</dbReference>
<dbReference type="STRING" id="8022.A0A060YXI0"/>
<organism evidence="3 4">
    <name type="scientific">Oncorhynchus mykiss</name>
    <name type="common">Rainbow trout</name>
    <name type="synonym">Salmo gairdneri</name>
    <dbReference type="NCBI Taxonomy" id="8022"/>
    <lineage>
        <taxon>Eukaryota</taxon>
        <taxon>Metazoa</taxon>
        <taxon>Chordata</taxon>
        <taxon>Craniata</taxon>
        <taxon>Vertebrata</taxon>
        <taxon>Euteleostomi</taxon>
        <taxon>Actinopterygii</taxon>
        <taxon>Neopterygii</taxon>
        <taxon>Teleostei</taxon>
        <taxon>Protacanthopterygii</taxon>
        <taxon>Salmoniformes</taxon>
        <taxon>Salmonidae</taxon>
        <taxon>Salmoninae</taxon>
        <taxon>Oncorhynchus</taxon>
    </lineage>
</organism>
<evidence type="ECO:0000313" key="4">
    <source>
        <dbReference type="Proteomes" id="UP000193380"/>
    </source>
</evidence>
<feature type="domain" description="Pop1 N-terminal" evidence="2">
    <location>
        <begin position="89"/>
        <end position="142"/>
    </location>
</feature>
<sequence>MSTAKHRMRDKKMRNQPTNVTYSSQGSSHWRNGGDTHTGRGRDLSPHPWGQGSSHSGHAQGGGWVRGHQREGHGGYPQALPTHITASAFAKARAAEVNAMLMAVTKTTGSSHVFGALPKHMRRRAMSHNTKRLPCRLRDMANNMDMSYYCCVELQGPGEQLLAALSKLTSKETGKYCFRVFSPQQTNDHNCQSCCVLDGTR</sequence>
<gene>
    <name evidence="3" type="ORF">GSONMT00059496001</name>
</gene>
<dbReference type="GO" id="GO:0005655">
    <property type="term" value="C:nucleolar ribonuclease P complex"/>
    <property type="evidence" value="ECO:0007669"/>
    <property type="project" value="InterPro"/>
</dbReference>
<dbReference type="PaxDb" id="8022-A0A060YXI0"/>